<accession>A0A8T3VLX8</accession>
<dbReference type="EMBL" id="SUTF01000007">
    <property type="protein sequence ID" value="MBE6510920.1"/>
    <property type="molecule type" value="Genomic_DNA"/>
</dbReference>
<proteinExistence type="predicted"/>
<feature type="transmembrane region" description="Helical" evidence="1">
    <location>
        <begin position="6"/>
        <end position="24"/>
    </location>
</feature>
<name>A0A8T3VLX8_9EURY</name>
<evidence type="ECO:0000256" key="1">
    <source>
        <dbReference type="SAM" id="Phobius"/>
    </source>
</evidence>
<reference evidence="2" key="1">
    <citation type="submission" date="2019-04" db="EMBL/GenBank/DDBJ databases">
        <title>Evolution of Biomass-Degrading Anaerobic Consortia Revealed by Metagenomics.</title>
        <authorList>
            <person name="Peng X."/>
        </authorList>
    </citation>
    <scope>NUCLEOTIDE SEQUENCE</scope>
    <source>
        <strain evidence="2">SIG13</strain>
    </source>
</reference>
<organism evidence="2 3">
    <name type="scientific">Methanobrevibacter millerae</name>
    <dbReference type="NCBI Taxonomy" id="230361"/>
    <lineage>
        <taxon>Archaea</taxon>
        <taxon>Methanobacteriati</taxon>
        <taxon>Methanobacteriota</taxon>
        <taxon>Methanomada group</taxon>
        <taxon>Methanobacteria</taxon>
        <taxon>Methanobacteriales</taxon>
        <taxon>Methanobacteriaceae</taxon>
        <taxon>Methanobrevibacter</taxon>
    </lineage>
</organism>
<dbReference type="AlphaFoldDB" id="A0A8T3VLX8"/>
<evidence type="ECO:0000313" key="2">
    <source>
        <dbReference type="EMBL" id="MBE6510920.1"/>
    </source>
</evidence>
<protein>
    <submittedName>
        <fullName evidence="2">Uncharacterized protein</fullName>
    </submittedName>
</protein>
<evidence type="ECO:0000313" key="3">
    <source>
        <dbReference type="Proteomes" id="UP000713479"/>
    </source>
</evidence>
<sequence>MDKRDYVIIGLLVVIIAMLSYGVYNSYMDSQPEVFDLKDYKVTGPAGSHYHQGINGTEFYLGENFTTPVFDIGIMDMNVDDFYAMLNSYNNGEISKTELLDLFSDNPEVNMKALDFNVGDFRGEPEISILCQNPYDGTKTILLHMILHNNDKVFLAIEFMDNPVSTQMYNSVQLK</sequence>
<keyword evidence="1" id="KW-1133">Transmembrane helix</keyword>
<keyword evidence="1" id="KW-0472">Membrane</keyword>
<keyword evidence="1" id="KW-0812">Transmembrane</keyword>
<comment type="caution">
    <text evidence="2">The sequence shown here is derived from an EMBL/GenBank/DDBJ whole genome shotgun (WGS) entry which is preliminary data.</text>
</comment>
<dbReference type="Proteomes" id="UP000713479">
    <property type="component" value="Unassembled WGS sequence"/>
</dbReference>
<gene>
    <name evidence="2" type="ORF">E7Z74_06605</name>
</gene>